<evidence type="ECO:0000256" key="1">
    <source>
        <dbReference type="ARBA" id="ARBA00004613"/>
    </source>
</evidence>
<dbReference type="PANTHER" id="PTHR15040">
    <property type="entry name" value="DERMATOPONTIN-RELATED"/>
    <property type="match status" value="1"/>
</dbReference>
<dbReference type="GO" id="GO:0031012">
    <property type="term" value="C:extracellular matrix"/>
    <property type="evidence" value="ECO:0007669"/>
    <property type="project" value="TreeGrafter"/>
</dbReference>
<keyword evidence="4" id="KW-1015">Disulfide bond</keyword>
<feature type="signal peptide" evidence="5">
    <location>
        <begin position="1"/>
        <end position="21"/>
    </location>
</feature>
<dbReference type="Pfam" id="PF14704">
    <property type="entry name" value="DERM"/>
    <property type="match status" value="2"/>
</dbReference>
<evidence type="ECO:0000256" key="3">
    <source>
        <dbReference type="ARBA" id="ARBA00022525"/>
    </source>
</evidence>
<keyword evidence="5" id="KW-0732">Signal</keyword>
<proteinExistence type="inferred from homology"/>
<reference evidence="6" key="1">
    <citation type="submission" date="2009-08" db="EMBL/GenBank/DDBJ databases">
        <title>Annotation of Salpingoeca rosetta.</title>
        <authorList>
            <consortium name="The Broad Institute Genome Sequencing Platform"/>
            <person name="Russ C."/>
            <person name="Cuomo C."/>
            <person name="Burger G."/>
            <person name="Gray M.W."/>
            <person name="Holland P.W.H."/>
            <person name="King N."/>
            <person name="Lang F.B.F."/>
            <person name="Roger A.J."/>
            <person name="Ruiz-Trillo I."/>
            <person name="Young S.K."/>
            <person name="Zeng Q."/>
            <person name="Gargeya S."/>
            <person name="Alvarado L."/>
            <person name="Berlin A."/>
            <person name="Chapman S.B."/>
            <person name="Chen Z."/>
            <person name="Freedman E."/>
            <person name="Gellesch M."/>
            <person name="Goldberg J."/>
            <person name="Griggs A."/>
            <person name="Gujja S."/>
            <person name="Heilman E."/>
            <person name="Heiman D."/>
            <person name="Howarth C."/>
            <person name="Mehta T."/>
            <person name="Neiman D."/>
            <person name="Pearson M."/>
            <person name="Roberts A."/>
            <person name="Saif S."/>
            <person name="Shea T."/>
            <person name="Shenoy N."/>
            <person name="Sisk P."/>
            <person name="Stolte C."/>
            <person name="Sykes S."/>
            <person name="White J."/>
            <person name="Yandava C."/>
            <person name="Haas B."/>
            <person name="Nusbaum C."/>
            <person name="Birren B."/>
        </authorList>
    </citation>
    <scope>NUCLEOTIDE SEQUENCE [LARGE SCALE GENOMIC DNA]</scope>
    <source>
        <strain evidence="6">ATCC 50818</strain>
    </source>
</reference>
<organism evidence="7">
    <name type="scientific">Salpingoeca rosetta (strain ATCC 50818 / BSB-021)</name>
    <dbReference type="NCBI Taxonomy" id="946362"/>
    <lineage>
        <taxon>Eukaryota</taxon>
        <taxon>Choanoflagellata</taxon>
        <taxon>Craspedida</taxon>
        <taxon>Salpingoecidae</taxon>
        <taxon>Salpingoeca</taxon>
    </lineage>
</organism>
<evidence type="ECO:0000256" key="5">
    <source>
        <dbReference type="SAM" id="SignalP"/>
    </source>
</evidence>
<dbReference type="InParanoid" id="F2UR44"/>
<keyword evidence="7" id="KW-1185">Reference proteome</keyword>
<dbReference type="InterPro" id="IPR026645">
    <property type="entry name" value="Dermatopontin"/>
</dbReference>
<comment type="similarity">
    <text evidence="2">Belongs to the dermatopontin family.</text>
</comment>
<evidence type="ECO:0000313" key="6">
    <source>
        <dbReference type="EMBL" id="EGD80099.1"/>
    </source>
</evidence>
<accession>F2UR44</accession>
<dbReference type="OrthoDB" id="5975249at2759"/>
<evidence type="ECO:0000256" key="2">
    <source>
        <dbReference type="ARBA" id="ARBA00008712"/>
    </source>
</evidence>
<dbReference type="EMBL" id="GL832990">
    <property type="protein sequence ID" value="EGD80099.1"/>
    <property type="molecule type" value="Genomic_DNA"/>
</dbReference>
<dbReference type="KEGG" id="sre:PTSG_10372"/>
<dbReference type="RefSeq" id="XP_004988424.1">
    <property type="nucleotide sequence ID" value="XM_004988367.1"/>
</dbReference>
<comment type="subcellular location">
    <subcellularLocation>
        <location evidence="1">Secreted</location>
    </subcellularLocation>
</comment>
<sequence length="553" mass="60616">MVPLVRLTVLLLGIVPWLALGYENNYDQPLDYQCPLGSGLIKVQSVHSNHYEDRVWSFSCAEVGDGSWYYTGSGKSNLDSNLYDQPISLLCPADQYLDSVKSEHNNDKEDRIWGFGCGPAGVAKLTNCQTTAYLNNFDDELNYSVNDAQIITGLESYHSNTNEDRVWRVRYCDVHCDLQNGWARKGPIDRRCNRFSDADITYYPSTSVGALIAKTCPDGKFLTGLTSTYDNSARDRTYTFKCGAQNSGGIFSRQRWSTVSYVFNAYRTLHYCPSGTYLSGMRSSYAPEKSGRVWSFQCASMSNLPTPTDCYWTSFGTNDNISLDGDAVVGGVDIQDVSSGKVFSFYACRMGCPAGEERGADDDIANYSSARMSKFASKMDQKLTTACGLTSCDVRSAVASDIMPVSALTNTIRVAVHNSSTVDQIEQCMNNGGVRFMQCRLQHASYTPSVAAGVCDGAQFTAGAVLTTRCRRSQRIDQFTAAELDVFSQQMRDAIQEDCGLDVCAVALKDGSAITPLASNRFSVAVKDASVVAALQSCRLRFSRCAVTDVQAP</sequence>
<dbReference type="PANTHER" id="PTHR15040:SF1">
    <property type="entry name" value="DERMATOPONTIN-LIKE ISOFORM X1"/>
    <property type="match status" value="1"/>
</dbReference>
<keyword evidence="3" id="KW-0964">Secreted</keyword>
<name>F2UR44_SALR5</name>
<evidence type="ECO:0000256" key="4">
    <source>
        <dbReference type="ARBA" id="ARBA00023157"/>
    </source>
</evidence>
<protein>
    <submittedName>
        <fullName evidence="6">Uncharacterized protein</fullName>
    </submittedName>
</protein>
<dbReference type="Proteomes" id="UP000007799">
    <property type="component" value="Unassembled WGS sequence"/>
</dbReference>
<dbReference type="GO" id="GO:0005615">
    <property type="term" value="C:extracellular space"/>
    <property type="evidence" value="ECO:0007669"/>
    <property type="project" value="TreeGrafter"/>
</dbReference>
<dbReference type="AlphaFoldDB" id="F2UR44"/>
<evidence type="ECO:0000313" key="7">
    <source>
        <dbReference type="Proteomes" id="UP000007799"/>
    </source>
</evidence>
<dbReference type="GeneID" id="16068953"/>
<feature type="chain" id="PRO_5003291344" evidence="5">
    <location>
        <begin position="22"/>
        <end position="553"/>
    </location>
</feature>
<dbReference type="GO" id="GO:0030199">
    <property type="term" value="P:collagen fibril organization"/>
    <property type="evidence" value="ECO:0007669"/>
    <property type="project" value="TreeGrafter"/>
</dbReference>
<gene>
    <name evidence="6" type="ORF">PTSG_10372</name>
</gene>